<gene>
    <name evidence="1" type="ORF">L6164_036859</name>
</gene>
<proteinExistence type="predicted"/>
<comment type="caution">
    <text evidence="1">The sequence shown here is derived from an EMBL/GenBank/DDBJ whole genome shotgun (WGS) entry which is preliminary data.</text>
</comment>
<keyword evidence="2" id="KW-1185">Reference proteome</keyword>
<organism evidence="1 2">
    <name type="scientific">Bauhinia variegata</name>
    <name type="common">Purple orchid tree</name>
    <name type="synonym">Phanera variegata</name>
    <dbReference type="NCBI Taxonomy" id="167791"/>
    <lineage>
        <taxon>Eukaryota</taxon>
        <taxon>Viridiplantae</taxon>
        <taxon>Streptophyta</taxon>
        <taxon>Embryophyta</taxon>
        <taxon>Tracheophyta</taxon>
        <taxon>Spermatophyta</taxon>
        <taxon>Magnoliopsida</taxon>
        <taxon>eudicotyledons</taxon>
        <taxon>Gunneridae</taxon>
        <taxon>Pentapetalae</taxon>
        <taxon>rosids</taxon>
        <taxon>fabids</taxon>
        <taxon>Fabales</taxon>
        <taxon>Fabaceae</taxon>
        <taxon>Cercidoideae</taxon>
        <taxon>Cercideae</taxon>
        <taxon>Bauhiniinae</taxon>
        <taxon>Bauhinia</taxon>
    </lineage>
</organism>
<protein>
    <submittedName>
        <fullName evidence="1">Uncharacterized protein</fullName>
    </submittedName>
</protein>
<reference evidence="1 2" key="1">
    <citation type="journal article" date="2022" name="DNA Res.">
        <title>Chromosomal-level genome assembly of the orchid tree Bauhinia variegata (Leguminosae; Cercidoideae) supports the allotetraploid origin hypothesis of Bauhinia.</title>
        <authorList>
            <person name="Zhong Y."/>
            <person name="Chen Y."/>
            <person name="Zheng D."/>
            <person name="Pang J."/>
            <person name="Liu Y."/>
            <person name="Luo S."/>
            <person name="Meng S."/>
            <person name="Qian L."/>
            <person name="Wei D."/>
            <person name="Dai S."/>
            <person name="Zhou R."/>
        </authorList>
    </citation>
    <scope>NUCLEOTIDE SEQUENCE [LARGE SCALE GENOMIC DNA]</scope>
    <source>
        <strain evidence="1">BV-YZ2020</strain>
    </source>
</reference>
<accession>A0ACB9KIB7</accession>
<dbReference type="EMBL" id="CM039439">
    <property type="protein sequence ID" value="KAI4296943.1"/>
    <property type="molecule type" value="Genomic_DNA"/>
</dbReference>
<name>A0ACB9KIB7_BAUVA</name>
<sequence>MHVRDASILPKGLSLDKLKRYKLLIGDVWKWSCKYETSKTLKLKLKTSIHSEYGLKRLLGSVEALYLDELIGIKDVVYELDKNGFPYLQHLCIQNNSQIQCIVNSTHEVHIQDVFPKLESLVLANMIHLEIFCERQITEKSFQKLRVIEVESCHKLKSLFSISLVRCFSQLEEIKISSCKIMKQIVDLVSQDQKDNNITSGLVQFCKLRSLTLKNLSALFSFCFDDTRSYDSTMSHAKLDTSEFLFDDKIVLANLDSLQLSSINCQNIWQDSLSACSWVKSLTNLKIERCGRLRRIFSIFQAMRLVNLKRHEICKFCGQLEEVVAEEENANGVITFNLSHLQTLTLVFLAKFKGFFPGMHILECPKLKRLVVVSCPEVALFEQEAKNIPATPLLSVEKVVPYLDFLGLNGKDASKILKGRFREDLFHNIATHHLYEIETEEAEFLYGLLHRMPNLKCLYLIRGDIRDLFPIRTLVSEKKQTVNIVRIRDLRLRDLPSLESICIEGSQLDPVLENLEELQVISCPSLEKLVPTSASLNCLTFLRVISCDGLKHLFSPSTARSLVHLKEMRITECKMLQEIVAKVEDDNEDEISFGYLESLELEYLSNLSSFCSGNNNFDFPYLEKVTIKGCPTMKIFSQGQSKSLRLQSVNYRIEDQYSWEGDLNSTIRKLYEGGGLSNDSEDS</sequence>
<evidence type="ECO:0000313" key="1">
    <source>
        <dbReference type="EMBL" id="KAI4296943.1"/>
    </source>
</evidence>
<dbReference type="Proteomes" id="UP000828941">
    <property type="component" value="Chromosome 14"/>
</dbReference>
<evidence type="ECO:0000313" key="2">
    <source>
        <dbReference type="Proteomes" id="UP000828941"/>
    </source>
</evidence>